<dbReference type="EMBL" id="CM039427">
    <property type="protein sequence ID" value="KAI4353158.1"/>
    <property type="molecule type" value="Genomic_DNA"/>
</dbReference>
<sequence length="66" mass="6962">MASMPVLFLLSLTLFANELQAKTNDSKIISLGSSLFPKAHPSSWVSASGLLAFGFYPEGNGFAIGI</sequence>
<proteinExistence type="predicted"/>
<name>A0ACB9PXE5_BAUVA</name>
<evidence type="ECO:0000313" key="1">
    <source>
        <dbReference type="EMBL" id="KAI4353158.1"/>
    </source>
</evidence>
<protein>
    <submittedName>
        <fullName evidence="1">Uncharacterized protein</fullName>
    </submittedName>
</protein>
<reference evidence="1 2" key="1">
    <citation type="journal article" date="2022" name="DNA Res.">
        <title>Chromosomal-level genome assembly of the orchid tree Bauhinia variegata (Leguminosae; Cercidoideae) supports the allotetraploid origin hypothesis of Bauhinia.</title>
        <authorList>
            <person name="Zhong Y."/>
            <person name="Chen Y."/>
            <person name="Zheng D."/>
            <person name="Pang J."/>
            <person name="Liu Y."/>
            <person name="Luo S."/>
            <person name="Meng S."/>
            <person name="Qian L."/>
            <person name="Wei D."/>
            <person name="Dai S."/>
            <person name="Zhou R."/>
        </authorList>
    </citation>
    <scope>NUCLEOTIDE SEQUENCE [LARGE SCALE GENOMIC DNA]</scope>
    <source>
        <strain evidence="1">BV-YZ2020</strain>
    </source>
</reference>
<organism evidence="1 2">
    <name type="scientific">Bauhinia variegata</name>
    <name type="common">Purple orchid tree</name>
    <name type="synonym">Phanera variegata</name>
    <dbReference type="NCBI Taxonomy" id="167791"/>
    <lineage>
        <taxon>Eukaryota</taxon>
        <taxon>Viridiplantae</taxon>
        <taxon>Streptophyta</taxon>
        <taxon>Embryophyta</taxon>
        <taxon>Tracheophyta</taxon>
        <taxon>Spermatophyta</taxon>
        <taxon>Magnoliopsida</taxon>
        <taxon>eudicotyledons</taxon>
        <taxon>Gunneridae</taxon>
        <taxon>Pentapetalae</taxon>
        <taxon>rosids</taxon>
        <taxon>fabids</taxon>
        <taxon>Fabales</taxon>
        <taxon>Fabaceae</taxon>
        <taxon>Cercidoideae</taxon>
        <taxon>Cercideae</taxon>
        <taxon>Bauhiniinae</taxon>
        <taxon>Bauhinia</taxon>
    </lineage>
</organism>
<comment type="caution">
    <text evidence="1">The sequence shown here is derived from an EMBL/GenBank/DDBJ whole genome shotgun (WGS) entry which is preliminary data.</text>
</comment>
<accession>A0ACB9PXE5</accession>
<evidence type="ECO:0000313" key="2">
    <source>
        <dbReference type="Proteomes" id="UP000828941"/>
    </source>
</evidence>
<dbReference type="Proteomes" id="UP000828941">
    <property type="component" value="Chromosome 2"/>
</dbReference>
<gene>
    <name evidence="1" type="ORF">L6164_002128</name>
</gene>
<keyword evidence="2" id="KW-1185">Reference proteome</keyword>